<proteinExistence type="predicted"/>
<name>A0A0N0P3W1_LEPSE</name>
<dbReference type="InterPro" id="IPR052695">
    <property type="entry name" value="Kinetoplast-DNA-binding"/>
</dbReference>
<dbReference type="EMBL" id="LJSK01000246">
    <property type="protein sequence ID" value="KPI84596.1"/>
    <property type="molecule type" value="Genomic_DNA"/>
</dbReference>
<feature type="compositionally biased region" description="Basic residues" evidence="1">
    <location>
        <begin position="93"/>
        <end position="105"/>
    </location>
</feature>
<dbReference type="PANTHER" id="PTHR37564">
    <property type="entry name" value="KINETOPLAST DNA-ASSOCIATED PROTEIN"/>
    <property type="match status" value="1"/>
</dbReference>
<feature type="compositionally biased region" description="Basic residues" evidence="1">
    <location>
        <begin position="113"/>
        <end position="135"/>
    </location>
</feature>
<dbReference type="PANTHER" id="PTHR37564:SF4">
    <property type="entry name" value="DNA-ASSOCIATED PROTEIN, PUTATIVE-RELATED"/>
    <property type="match status" value="1"/>
</dbReference>
<evidence type="ECO:0000313" key="3">
    <source>
        <dbReference type="Proteomes" id="UP000038009"/>
    </source>
</evidence>
<gene>
    <name evidence="2" type="ORF">ABL78_6357</name>
</gene>
<accession>A0A0N0P3W1</accession>
<dbReference type="AlphaFoldDB" id="A0A0N0P3W1"/>
<dbReference type="OrthoDB" id="272913at2759"/>
<evidence type="ECO:0000313" key="2">
    <source>
        <dbReference type="EMBL" id="KPI84596.1"/>
    </source>
</evidence>
<evidence type="ECO:0000256" key="1">
    <source>
        <dbReference type="SAM" id="MobiDB-lite"/>
    </source>
</evidence>
<feature type="region of interest" description="Disordered" evidence="1">
    <location>
        <begin position="93"/>
        <end position="135"/>
    </location>
</feature>
<sequence length="135" mass="15305">MLRRTQTFLKVSPYLLFLRDLSKAGKLKGVHAPGKHAASQYRKLSSSEKAALVKRAQSTTFSRSEAYKRMARREMARKNVPVRQRYAELKKKWAAAKKAQGKTRRPAAAARPKSAKSKVKRAVRKTKKSGKKKSH</sequence>
<protein>
    <submittedName>
        <fullName evidence="2">Kinetoplast-associated protein 2-1</fullName>
    </submittedName>
</protein>
<organism evidence="2 3">
    <name type="scientific">Leptomonas seymouri</name>
    <dbReference type="NCBI Taxonomy" id="5684"/>
    <lineage>
        <taxon>Eukaryota</taxon>
        <taxon>Discoba</taxon>
        <taxon>Euglenozoa</taxon>
        <taxon>Kinetoplastea</taxon>
        <taxon>Metakinetoplastina</taxon>
        <taxon>Trypanosomatida</taxon>
        <taxon>Trypanosomatidae</taxon>
        <taxon>Leishmaniinae</taxon>
        <taxon>Leptomonas</taxon>
    </lineage>
</organism>
<dbReference type="Proteomes" id="UP000038009">
    <property type="component" value="Unassembled WGS sequence"/>
</dbReference>
<dbReference type="OMA" id="AAKMYRR"/>
<reference evidence="2 3" key="1">
    <citation type="journal article" date="2015" name="PLoS Pathog.">
        <title>Leptomonas seymouri: Adaptations to the Dixenous Life Cycle Analyzed by Genome Sequencing, Transcriptome Profiling and Co-infection with Leishmania donovani.</title>
        <authorList>
            <person name="Kraeva N."/>
            <person name="Butenko A."/>
            <person name="Hlavacova J."/>
            <person name="Kostygov A."/>
            <person name="Myskova J."/>
            <person name="Grybchuk D."/>
            <person name="Lestinova T."/>
            <person name="Votypka J."/>
            <person name="Volf P."/>
            <person name="Opperdoes F."/>
            <person name="Flegontov P."/>
            <person name="Lukes J."/>
            <person name="Yurchenko V."/>
        </authorList>
    </citation>
    <scope>NUCLEOTIDE SEQUENCE [LARGE SCALE GENOMIC DNA]</scope>
    <source>
        <strain evidence="2 3">ATCC 30220</strain>
    </source>
</reference>
<comment type="caution">
    <text evidence="2">The sequence shown here is derived from an EMBL/GenBank/DDBJ whole genome shotgun (WGS) entry which is preliminary data.</text>
</comment>
<dbReference type="VEuPathDB" id="TriTrypDB:Lsey_0246_0130"/>
<keyword evidence="3" id="KW-1185">Reference proteome</keyword>